<accession>A0ABS5NI93</accession>
<evidence type="ECO:0008006" key="3">
    <source>
        <dbReference type="Google" id="ProtNLM"/>
    </source>
</evidence>
<evidence type="ECO:0000313" key="2">
    <source>
        <dbReference type="Proteomes" id="UP000676853"/>
    </source>
</evidence>
<protein>
    <recommendedName>
        <fullName evidence="3">Phage prohead protease, HK97 family</fullName>
    </recommendedName>
</protein>
<reference evidence="1 2" key="1">
    <citation type="submission" date="2021-04" db="EMBL/GenBank/DDBJ databases">
        <title>Whole genome sequence analysis of a thiophenic sulfur metabolizing bacteria.</title>
        <authorList>
            <person name="Akhtar N."/>
            <person name="Akram J."/>
            <person name="Aslam A."/>
        </authorList>
    </citation>
    <scope>NUCLEOTIDE SEQUENCE [LARGE SCALE GENOMIC DNA]</scope>
    <source>
        <strain evidence="1 2">3OW</strain>
    </source>
</reference>
<proteinExistence type="predicted"/>
<keyword evidence="2" id="KW-1185">Reference proteome</keyword>
<sequence>MRIPGVEIARVGRFFPGGGDGDRRDEAGGVTFTPEDFADAVAAFNAGITPKPVLKVGHQDPRFDGEPSIGWIESLRVSEGGRVLVGDLAGVPRWVADAAPSHFPNRSLEAVLGYEDADGTVWPFVLTGLALLGATEPAIGNLKELRDFVAASSRRDSAVTVDRSPRLAAARARRVRRARNSN</sequence>
<dbReference type="Proteomes" id="UP000676853">
    <property type="component" value="Unassembled WGS sequence"/>
</dbReference>
<organism evidence="1 2">
    <name type="scientific">Tsukamurella paurometabola</name>
    <name type="common">Corynebacterium paurometabolum</name>
    <dbReference type="NCBI Taxonomy" id="2061"/>
    <lineage>
        <taxon>Bacteria</taxon>
        <taxon>Bacillati</taxon>
        <taxon>Actinomycetota</taxon>
        <taxon>Actinomycetes</taxon>
        <taxon>Mycobacteriales</taxon>
        <taxon>Tsukamurellaceae</taxon>
        <taxon>Tsukamurella</taxon>
    </lineage>
</organism>
<gene>
    <name evidence="1" type="ORF">KFZ73_22580</name>
</gene>
<evidence type="ECO:0000313" key="1">
    <source>
        <dbReference type="EMBL" id="MBS4104014.1"/>
    </source>
</evidence>
<comment type="caution">
    <text evidence="1">The sequence shown here is derived from an EMBL/GenBank/DDBJ whole genome shotgun (WGS) entry which is preliminary data.</text>
</comment>
<dbReference type="RefSeq" id="WP_212555160.1">
    <property type="nucleotide sequence ID" value="NZ_JAGXOE010000099.1"/>
</dbReference>
<dbReference type="EMBL" id="JAGXOE010000099">
    <property type="protein sequence ID" value="MBS4104014.1"/>
    <property type="molecule type" value="Genomic_DNA"/>
</dbReference>
<name>A0ABS5NI93_TSUPA</name>